<dbReference type="AlphaFoldDB" id="A0A061S6E8"/>
<evidence type="ECO:0000313" key="2">
    <source>
        <dbReference type="EMBL" id="JAC79833.1"/>
    </source>
</evidence>
<organism evidence="2">
    <name type="scientific">Tetraselmis sp. GSL018</name>
    <dbReference type="NCBI Taxonomy" id="582737"/>
    <lineage>
        <taxon>Eukaryota</taxon>
        <taxon>Viridiplantae</taxon>
        <taxon>Chlorophyta</taxon>
        <taxon>core chlorophytes</taxon>
        <taxon>Chlorodendrophyceae</taxon>
        <taxon>Chlorodendrales</taxon>
        <taxon>Chlorodendraceae</taxon>
        <taxon>Tetraselmis</taxon>
    </lineage>
</organism>
<dbReference type="EMBL" id="GBEZ01005477">
    <property type="protein sequence ID" value="JAC79833.1"/>
    <property type="molecule type" value="Transcribed_RNA"/>
</dbReference>
<feature type="compositionally biased region" description="Polar residues" evidence="1">
    <location>
        <begin position="41"/>
        <end position="50"/>
    </location>
</feature>
<name>A0A061S6E8_9CHLO</name>
<feature type="region of interest" description="Disordered" evidence="1">
    <location>
        <begin position="1"/>
        <end position="50"/>
    </location>
</feature>
<accession>A0A061S6E8</accession>
<reference evidence="2" key="1">
    <citation type="submission" date="2014-05" db="EMBL/GenBank/DDBJ databases">
        <title>The transcriptome of the halophilic microalga Tetraselmis sp. GSL018 isolated from the Great Salt Lake, Utah.</title>
        <authorList>
            <person name="Jinkerson R.E."/>
            <person name="D'Adamo S."/>
            <person name="Posewitz M.C."/>
        </authorList>
    </citation>
    <scope>NUCLEOTIDE SEQUENCE</scope>
    <source>
        <strain evidence="2">GSL018</strain>
    </source>
</reference>
<protein>
    <submittedName>
        <fullName evidence="2">Uncharacterized protein</fullName>
    </submittedName>
</protein>
<sequence length="50" mass="5329">KRPDAEAAARAVPRGREQLPRSAAQGSLRPRGGVWGIRLRPSQSPRPSAG</sequence>
<evidence type="ECO:0000256" key="1">
    <source>
        <dbReference type="SAM" id="MobiDB-lite"/>
    </source>
</evidence>
<gene>
    <name evidence="2" type="ORF">TSPGSL018_11737</name>
</gene>
<proteinExistence type="predicted"/>
<feature type="non-terminal residue" evidence="2">
    <location>
        <position position="1"/>
    </location>
</feature>